<dbReference type="GeneID" id="10669744"/>
<dbReference type="InterPro" id="IPR043129">
    <property type="entry name" value="ATPase_NBD"/>
</dbReference>
<dbReference type="PANTHER" id="PTHR30005:SF0">
    <property type="entry name" value="RETROGRADE REGULATION PROTEIN 2"/>
    <property type="match status" value="1"/>
</dbReference>
<dbReference type="SUPFAM" id="SSF53067">
    <property type="entry name" value="Actin-like ATPase domain"/>
    <property type="match status" value="2"/>
</dbReference>
<dbReference type="HOGENOM" id="CLU_025908_1_0_2"/>
<proteinExistence type="predicted"/>
<accession>F6D4I7</accession>
<dbReference type="GO" id="GO:0006357">
    <property type="term" value="P:regulation of transcription by RNA polymerase II"/>
    <property type="evidence" value="ECO:0007669"/>
    <property type="project" value="TreeGrafter"/>
</dbReference>
<keyword evidence="3" id="KW-1185">Reference proteome</keyword>
<organism evidence="2 3">
    <name type="scientific">Methanobacterium paludis (strain DSM 25820 / JCM 18151 / SWAN1)</name>
    <dbReference type="NCBI Taxonomy" id="868131"/>
    <lineage>
        <taxon>Archaea</taxon>
        <taxon>Methanobacteriati</taxon>
        <taxon>Methanobacteriota</taxon>
        <taxon>Methanomada group</taxon>
        <taxon>Methanobacteria</taxon>
        <taxon>Methanobacteriales</taxon>
        <taxon>Methanobacteriaceae</taxon>
        <taxon>Methanobacterium</taxon>
    </lineage>
</organism>
<dbReference type="Proteomes" id="UP000009231">
    <property type="component" value="Chromosome"/>
</dbReference>
<name>F6D4I7_METPW</name>
<dbReference type="AlphaFoldDB" id="F6D4I7"/>
<dbReference type="EMBL" id="CP002772">
    <property type="protein sequence ID" value="AEG19227.1"/>
    <property type="molecule type" value="Genomic_DNA"/>
</dbReference>
<dbReference type="KEGG" id="mew:MSWAN_2219"/>
<dbReference type="CDD" id="cd24052">
    <property type="entry name" value="ASKHA_NBD_HpPPX-GppA-like"/>
    <property type="match status" value="1"/>
</dbReference>
<dbReference type="STRING" id="868131.MSWAN_2219"/>
<reference evidence="2 3" key="1">
    <citation type="journal article" date="2014" name="Int. J. Syst. Evol. Microbiol.">
        <title>Methanobacterium paludis sp. nov. and a novel strain of Methanobacterium lacus isolated from northern peatlands.</title>
        <authorList>
            <person name="Cadillo-Quiroz H."/>
            <person name="Brauer S.L."/>
            <person name="Goodson N."/>
            <person name="Yavitt J.B."/>
            <person name="Zinder S.H."/>
        </authorList>
    </citation>
    <scope>NUCLEOTIDE SEQUENCE [LARGE SCALE GENOMIC DNA]</scope>
    <source>
        <strain evidence="3">DSM 25820 / JCM 18151 / SWAN1</strain>
    </source>
</reference>
<gene>
    <name evidence="2" type="ordered locus">MSWAN_2219</name>
</gene>
<dbReference type="Gene3D" id="3.30.420.40">
    <property type="match status" value="1"/>
</dbReference>
<feature type="domain" description="Ppx/GppA phosphatase N-terminal" evidence="1">
    <location>
        <begin position="17"/>
        <end position="297"/>
    </location>
</feature>
<dbReference type="eggNOG" id="arCOG05138">
    <property type="taxonomic scope" value="Archaea"/>
</dbReference>
<evidence type="ECO:0000313" key="3">
    <source>
        <dbReference type="Proteomes" id="UP000009231"/>
    </source>
</evidence>
<evidence type="ECO:0000259" key="1">
    <source>
        <dbReference type="Pfam" id="PF02541"/>
    </source>
</evidence>
<dbReference type="InterPro" id="IPR003695">
    <property type="entry name" value="Ppx_GppA_N"/>
</dbReference>
<dbReference type="Pfam" id="PF02541">
    <property type="entry name" value="Ppx-GppA"/>
    <property type="match status" value="1"/>
</dbReference>
<protein>
    <submittedName>
        <fullName evidence="2">Ppx/GppA phosphatase</fullName>
    </submittedName>
</protein>
<dbReference type="PANTHER" id="PTHR30005">
    <property type="entry name" value="EXOPOLYPHOSPHATASE"/>
    <property type="match status" value="1"/>
</dbReference>
<dbReference type="RefSeq" id="WP_013826726.1">
    <property type="nucleotide sequence ID" value="NC_015574.1"/>
</dbReference>
<dbReference type="OrthoDB" id="10802at2157"/>
<dbReference type="Gene3D" id="3.30.420.150">
    <property type="entry name" value="Exopolyphosphatase. Domain 2"/>
    <property type="match status" value="1"/>
</dbReference>
<evidence type="ECO:0000313" key="2">
    <source>
        <dbReference type="EMBL" id="AEG19227.1"/>
    </source>
</evidence>
<dbReference type="InterPro" id="IPR050273">
    <property type="entry name" value="GppA/Ppx_hydrolase"/>
</dbReference>
<sequence length="302" mass="34676">MLYGVVDIGSNTVKLNVYRYENSDINVMFSKKENLGLVFYIKKGKLANEGIEKLVSVLKEIKNDLDYLKIKNYRFFSTASLRNIENRADVIQIIEDKVHIEIDMLSGKEEGTLSFCGSISTIKKDNGVLIDVGGGSTEIVLFSNRKIKEKYSIPIGSLKIYNNYVSELIPTEEESNLIKEKIHSKLDKIGFNEEKIRFMCGVGGNIRTIEKMLMDLHLHDNKDDLIDVKLLKQLKEELNHNNKDTYNKILHVKPSRIHTLVPSLIIVESIASYFECEELQISEFSVREGYLFKKMLNRCQNV</sequence>